<dbReference type="InterPro" id="IPR051553">
    <property type="entry name" value="Ran_GTPase-activating"/>
</dbReference>
<organism evidence="2 3">
    <name type="scientific">Basidiobolus ranarum</name>
    <dbReference type="NCBI Taxonomy" id="34480"/>
    <lineage>
        <taxon>Eukaryota</taxon>
        <taxon>Fungi</taxon>
        <taxon>Fungi incertae sedis</taxon>
        <taxon>Zoopagomycota</taxon>
        <taxon>Entomophthoromycotina</taxon>
        <taxon>Basidiobolomycetes</taxon>
        <taxon>Basidiobolales</taxon>
        <taxon>Basidiobolaceae</taxon>
        <taxon>Basidiobolus</taxon>
    </lineage>
</organism>
<accession>A0ABR2W967</accession>
<dbReference type="SUPFAM" id="SSF50985">
    <property type="entry name" value="RCC1/BLIP-II"/>
    <property type="match status" value="2"/>
</dbReference>
<dbReference type="Pfam" id="PF00415">
    <property type="entry name" value="RCC1"/>
    <property type="match status" value="1"/>
</dbReference>
<dbReference type="PANTHER" id="PTHR45982">
    <property type="entry name" value="REGULATOR OF CHROMOSOME CONDENSATION"/>
    <property type="match status" value="1"/>
</dbReference>
<dbReference type="Proteomes" id="UP001479436">
    <property type="component" value="Unassembled WGS sequence"/>
</dbReference>
<evidence type="ECO:0000313" key="2">
    <source>
        <dbReference type="EMBL" id="KAK9727649.1"/>
    </source>
</evidence>
<sequence>MLAVEAFKVTRGVAARSLNRFNSNRSSTLLRTSLTQKRLFFNFFGFGSSNKELDKANSTDSYKLSWEDSKPRTFCWDGTHTRVLGEDFPKPVLIPALNGHRVDNFACGVNHNTALISKKVFSWGTNDYGQVGPTHQVFALIDDDSDDQVNSPFMIPCLADDNFQAVACGNFHNLALSDEGKLWTWGAGILGRGTEIYDTNPGVVTFFDEIERQPESVYAAGDYSIVIAKPKDSTQDLQEVYIWGYPPCQDSQIQKALNPILVEGLLGTSVEQIVCSPTHFTAYGTSLDNGKFTVLSFGQSQDQVDAKVYEKPYYPTYHDVTTNDRLFADSPVSSISSFEEIGDHRRIRQICPGRGFDLLLLDDGGVWLKSNKRGETLNKLTLNLPEKIIRVSVGGTQIAALGDKGSVYLWQAENPELPNLSQLIENDKVRQVILQKPGLSALTSQYDRFMVC</sequence>
<feature type="repeat" description="RCC1" evidence="1">
    <location>
        <begin position="118"/>
        <end position="179"/>
    </location>
</feature>
<dbReference type="PROSITE" id="PS50012">
    <property type="entry name" value="RCC1_3"/>
    <property type="match status" value="1"/>
</dbReference>
<protein>
    <submittedName>
        <fullName evidence="2">Uncharacterized protein</fullName>
    </submittedName>
</protein>
<evidence type="ECO:0000256" key="1">
    <source>
        <dbReference type="PROSITE-ProRule" id="PRU00235"/>
    </source>
</evidence>
<dbReference type="Gene3D" id="2.130.10.30">
    <property type="entry name" value="Regulator of chromosome condensation 1/beta-lactamase-inhibitor protein II"/>
    <property type="match status" value="2"/>
</dbReference>
<dbReference type="InterPro" id="IPR009091">
    <property type="entry name" value="RCC1/BLIP-II"/>
</dbReference>
<gene>
    <name evidence="2" type="ORF">K7432_001680</name>
</gene>
<dbReference type="EMBL" id="JASJQH010006915">
    <property type="protein sequence ID" value="KAK9727649.1"/>
    <property type="molecule type" value="Genomic_DNA"/>
</dbReference>
<comment type="caution">
    <text evidence="2">The sequence shown here is derived from an EMBL/GenBank/DDBJ whole genome shotgun (WGS) entry which is preliminary data.</text>
</comment>
<dbReference type="InterPro" id="IPR000408">
    <property type="entry name" value="Reg_chr_condens"/>
</dbReference>
<reference evidence="2 3" key="1">
    <citation type="submission" date="2023-04" db="EMBL/GenBank/DDBJ databases">
        <title>Genome of Basidiobolus ranarum AG-B5.</title>
        <authorList>
            <person name="Stajich J.E."/>
            <person name="Carter-House D."/>
            <person name="Gryganskyi A."/>
        </authorList>
    </citation>
    <scope>NUCLEOTIDE SEQUENCE [LARGE SCALE GENOMIC DNA]</scope>
    <source>
        <strain evidence="2 3">AG-B5</strain>
    </source>
</reference>
<proteinExistence type="predicted"/>
<dbReference type="PANTHER" id="PTHR45982:SF1">
    <property type="entry name" value="REGULATOR OF CHROMOSOME CONDENSATION"/>
    <property type="match status" value="1"/>
</dbReference>
<keyword evidence="3" id="KW-1185">Reference proteome</keyword>
<evidence type="ECO:0000313" key="3">
    <source>
        <dbReference type="Proteomes" id="UP001479436"/>
    </source>
</evidence>
<name>A0ABR2W967_9FUNG</name>